<feature type="compositionally biased region" description="Basic and acidic residues" evidence="1">
    <location>
        <begin position="227"/>
        <end position="238"/>
    </location>
</feature>
<dbReference type="EMBL" id="JAAAID010000272">
    <property type="protein sequence ID" value="KAG0019624.1"/>
    <property type="molecule type" value="Genomic_DNA"/>
</dbReference>
<evidence type="ECO:0000256" key="2">
    <source>
        <dbReference type="SAM" id="Phobius"/>
    </source>
</evidence>
<comment type="caution">
    <text evidence="3">The sequence shown here is derived from an EMBL/GenBank/DDBJ whole genome shotgun (WGS) entry which is preliminary data.</text>
</comment>
<organism evidence="3 4">
    <name type="scientific">Entomortierella chlamydospora</name>
    <dbReference type="NCBI Taxonomy" id="101097"/>
    <lineage>
        <taxon>Eukaryota</taxon>
        <taxon>Fungi</taxon>
        <taxon>Fungi incertae sedis</taxon>
        <taxon>Mucoromycota</taxon>
        <taxon>Mortierellomycotina</taxon>
        <taxon>Mortierellomycetes</taxon>
        <taxon>Mortierellales</taxon>
        <taxon>Mortierellaceae</taxon>
        <taxon>Entomortierella</taxon>
    </lineage>
</organism>
<evidence type="ECO:0000313" key="4">
    <source>
        <dbReference type="Proteomes" id="UP000703661"/>
    </source>
</evidence>
<gene>
    <name evidence="3" type="ORF">BGZ80_005518</name>
</gene>
<dbReference type="Proteomes" id="UP000703661">
    <property type="component" value="Unassembled WGS sequence"/>
</dbReference>
<name>A0A9P6T2R4_9FUNG</name>
<evidence type="ECO:0000256" key="1">
    <source>
        <dbReference type="SAM" id="MobiDB-lite"/>
    </source>
</evidence>
<dbReference type="AlphaFoldDB" id="A0A9P6T2R4"/>
<feature type="region of interest" description="Disordered" evidence="1">
    <location>
        <begin position="227"/>
        <end position="312"/>
    </location>
</feature>
<keyword evidence="4" id="KW-1185">Reference proteome</keyword>
<sequence>MPILRSMPLRYTLKKPLLDLDYISPLPQPPPLSADEAERGHAVHQPLDLEDMTDFGDYPSELFQLRAKSIQENVSTHYPPTYLYVASLTTVLVITVALLVTALALHVSDGKPWVLGVIIILILTFISKMLFLSRIEKAHKDIINLLQSFNDQDMSNYGVLYRVRLSDHQTYIMNSSRFIRYAYSLNLGLPQYTVDLTTINHIDEYSFQDHPATDPHASPEEVLARENELPKYRPKAETSEGEQSGRGQHQQQHGELILGESHPPKYDDVIVEIDQSVVQQSGSSSSHDAMDEHVGSPGPSSSIASSSTSSRA</sequence>
<reference evidence="3" key="1">
    <citation type="journal article" date="2020" name="Fungal Divers.">
        <title>Resolving the Mortierellaceae phylogeny through synthesis of multi-gene phylogenetics and phylogenomics.</title>
        <authorList>
            <person name="Vandepol N."/>
            <person name="Liber J."/>
            <person name="Desiro A."/>
            <person name="Na H."/>
            <person name="Kennedy M."/>
            <person name="Barry K."/>
            <person name="Grigoriev I.V."/>
            <person name="Miller A.N."/>
            <person name="O'Donnell K."/>
            <person name="Stajich J.E."/>
            <person name="Bonito G."/>
        </authorList>
    </citation>
    <scope>NUCLEOTIDE SEQUENCE</scope>
    <source>
        <strain evidence="3">NRRL 2769</strain>
    </source>
</reference>
<feature type="compositionally biased region" description="Low complexity" evidence="1">
    <location>
        <begin position="275"/>
        <end position="286"/>
    </location>
</feature>
<feature type="compositionally biased region" description="Low complexity" evidence="1">
    <location>
        <begin position="295"/>
        <end position="312"/>
    </location>
</feature>
<keyword evidence="2" id="KW-0472">Membrane</keyword>
<keyword evidence="2" id="KW-1133">Transmembrane helix</keyword>
<feature type="compositionally biased region" description="Low complexity" evidence="1">
    <location>
        <begin position="241"/>
        <end position="255"/>
    </location>
</feature>
<keyword evidence="2" id="KW-0812">Transmembrane</keyword>
<evidence type="ECO:0000313" key="3">
    <source>
        <dbReference type="EMBL" id="KAG0019624.1"/>
    </source>
</evidence>
<feature type="transmembrane region" description="Helical" evidence="2">
    <location>
        <begin position="113"/>
        <end position="131"/>
    </location>
</feature>
<protein>
    <submittedName>
        <fullName evidence="3">Uncharacterized protein</fullName>
    </submittedName>
</protein>
<accession>A0A9P6T2R4</accession>
<proteinExistence type="predicted"/>
<feature type="transmembrane region" description="Helical" evidence="2">
    <location>
        <begin position="82"/>
        <end position="107"/>
    </location>
</feature>